<evidence type="ECO:0008006" key="4">
    <source>
        <dbReference type="Google" id="ProtNLM"/>
    </source>
</evidence>
<organism evidence="3">
    <name type="scientific">marine metagenome</name>
    <dbReference type="NCBI Taxonomy" id="408172"/>
    <lineage>
        <taxon>unclassified sequences</taxon>
        <taxon>metagenomes</taxon>
        <taxon>ecological metagenomes</taxon>
    </lineage>
</organism>
<reference evidence="3" key="1">
    <citation type="submission" date="2018-05" db="EMBL/GenBank/DDBJ databases">
        <authorList>
            <person name="Lanie J.A."/>
            <person name="Ng W.-L."/>
            <person name="Kazmierczak K.M."/>
            <person name="Andrzejewski T.M."/>
            <person name="Davidsen T.M."/>
            <person name="Wayne K.J."/>
            <person name="Tettelin H."/>
            <person name="Glass J.I."/>
            <person name="Rusch D."/>
            <person name="Podicherti R."/>
            <person name="Tsui H.-C.T."/>
            <person name="Winkler M.E."/>
        </authorList>
    </citation>
    <scope>NUCLEOTIDE SEQUENCE</scope>
</reference>
<gene>
    <name evidence="3" type="ORF">METZ01_LOCUS37849</name>
</gene>
<dbReference type="InterPro" id="IPR024344">
    <property type="entry name" value="MDMPI_metal-binding"/>
</dbReference>
<evidence type="ECO:0000259" key="2">
    <source>
        <dbReference type="Pfam" id="PF11716"/>
    </source>
</evidence>
<feature type="domain" description="Mycothiol-dependent maleylpyruvate isomerase metal-binding" evidence="2">
    <location>
        <begin position="12"/>
        <end position="123"/>
    </location>
</feature>
<dbReference type="InterPro" id="IPR010872">
    <property type="entry name" value="MDMPI_C-term_domain"/>
</dbReference>
<dbReference type="Pfam" id="PF07398">
    <property type="entry name" value="MDMPI_C"/>
    <property type="match status" value="1"/>
</dbReference>
<dbReference type="PANTHER" id="PTHR40758:SF1">
    <property type="entry name" value="CONSERVED PROTEIN"/>
    <property type="match status" value="1"/>
</dbReference>
<dbReference type="EMBL" id="UINC01001616">
    <property type="protein sequence ID" value="SUZ84995.1"/>
    <property type="molecule type" value="Genomic_DNA"/>
</dbReference>
<dbReference type="Pfam" id="PF11716">
    <property type="entry name" value="MDMPI_N"/>
    <property type="match status" value="1"/>
</dbReference>
<evidence type="ECO:0000259" key="1">
    <source>
        <dbReference type="Pfam" id="PF07398"/>
    </source>
</evidence>
<proteinExistence type="predicted"/>
<feature type="domain" description="MDMPI C-terminal" evidence="1">
    <location>
        <begin position="136"/>
        <end position="228"/>
    </location>
</feature>
<accession>A0A381QZW9</accession>
<dbReference type="GO" id="GO:0005886">
    <property type="term" value="C:plasma membrane"/>
    <property type="evidence" value="ECO:0007669"/>
    <property type="project" value="TreeGrafter"/>
</dbReference>
<dbReference type="PANTHER" id="PTHR40758">
    <property type="entry name" value="CONSERVED PROTEIN"/>
    <property type="match status" value="1"/>
</dbReference>
<name>A0A381QZW9_9ZZZZ</name>
<dbReference type="GO" id="GO:0046872">
    <property type="term" value="F:metal ion binding"/>
    <property type="evidence" value="ECO:0007669"/>
    <property type="project" value="InterPro"/>
</dbReference>
<evidence type="ECO:0000313" key="3">
    <source>
        <dbReference type="EMBL" id="SUZ84995.1"/>
    </source>
</evidence>
<dbReference type="AlphaFoldDB" id="A0A381QZW9"/>
<sequence>MDFDVLLTTVKREGSALLAAVGRDPGAPVEHCPDWDNAALAEHLRTVWTFMATQVSAARPEKASRPDADDGSTAAERLDALVLLLSGTDPDAPCWNWCPEDGRTVSWMVRRMAHENSMHRWDAENAVGEAAPFDGDLARDAVDEILDVAWQYGMRGPISGYPTSTLHLHRTDGEGEWMLSSVDDHLVVGHEHAKGDAAVQGTASDLALLVWGRRRPTVEVFGDEAVLDAWLALTP</sequence>
<protein>
    <recommendedName>
        <fullName evidence="4">Mycothiol-dependent maleylpyruvate isomerase metal-binding domain-containing protein</fullName>
    </recommendedName>
</protein>